<sequence length="101" mass="10865">QMCGGAGDVFISDISPNLLCSEVSVDLQAISPSSKRLSNKAVGCLKRLLTSPDTPKGQVEVELSERICQAFTHRQQRHGCTVSLKSALSQKHTDEGTYGMS</sequence>
<reference evidence="1" key="1">
    <citation type="submission" date="2022-05" db="EMBL/GenBank/DDBJ databases">
        <title>Chromosome-level genome of Chaenocephalus aceratus.</title>
        <authorList>
            <person name="Park H."/>
        </authorList>
    </citation>
    <scope>NUCLEOTIDE SEQUENCE</scope>
    <source>
        <strain evidence="1">KU_202001</strain>
    </source>
</reference>
<proteinExistence type="predicted"/>
<evidence type="ECO:0000313" key="1">
    <source>
        <dbReference type="EMBL" id="KAI4831836.1"/>
    </source>
</evidence>
<name>A0ACB9XXC1_CHAAC</name>
<protein>
    <submittedName>
        <fullName evidence="1">Uncharacterized protein</fullName>
    </submittedName>
</protein>
<comment type="caution">
    <text evidence="1">The sequence shown here is derived from an EMBL/GenBank/DDBJ whole genome shotgun (WGS) entry which is preliminary data.</text>
</comment>
<organism evidence="1 2">
    <name type="scientific">Chaenocephalus aceratus</name>
    <name type="common">Blackfin icefish</name>
    <name type="synonym">Chaenichthys aceratus</name>
    <dbReference type="NCBI Taxonomy" id="36190"/>
    <lineage>
        <taxon>Eukaryota</taxon>
        <taxon>Metazoa</taxon>
        <taxon>Chordata</taxon>
        <taxon>Craniata</taxon>
        <taxon>Vertebrata</taxon>
        <taxon>Euteleostomi</taxon>
        <taxon>Actinopterygii</taxon>
        <taxon>Neopterygii</taxon>
        <taxon>Teleostei</taxon>
        <taxon>Neoteleostei</taxon>
        <taxon>Acanthomorphata</taxon>
        <taxon>Eupercaria</taxon>
        <taxon>Perciformes</taxon>
        <taxon>Notothenioidei</taxon>
        <taxon>Channichthyidae</taxon>
        <taxon>Chaenocephalus</taxon>
    </lineage>
</organism>
<evidence type="ECO:0000313" key="2">
    <source>
        <dbReference type="Proteomes" id="UP001057452"/>
    </source>
</evidence>
<dbReference type="EMBL" id="CM043786">
    <property type="protein sequence ID" value="KAI4831836.1"/>
    <property type="molecule type" value="Genomic_DNA"/>
</dbReference>
<feature type="non-terminal residue" evidence="1">
    <location>
        <position position="101"/>
    </location>
</feature>
<dbReference type="Proteomes" id="UP001057452">
    <property type="component" value="Chromosome 2"/>
</dbReference>
<accession>A0ACB9XXC1</accession>
<gene>
    <name evidence="1" type="ORF">KUCAC02_001355</name>
</gene>
<feature type="non-terminal residue" evidence="1">
    <location>
        <position position="1"/>
    </location>
</feature>
<keyword evidence="2" id="KW-1185">Reference proteome</keyword>